<evidence type="ECO:0000259" key="8">
    <source>
        <dbReference type="PROSITE" id="PS50893"/>
    </source>
</evidence>
<dbReference type="CDD" id="cd03257">
    <property type="entry name" value="ABC_NikE_OppD_transporters"/>
    <property type="match status" value="1"/>
</dbReference>
<dbReference type="Gene3D" id="3.40.50.300">
    <property type="entry name" value="P-loop containing nucleotide triphosphate hydrolases"/>
    <property type="match status" value="1"/>
</dbReference>
<dbReference type="PANTHER" id="PTHR43297:SF2">
    <property type="entry name" value="DIPEPTIDE TRANSPORT ATP-BINDING PROTEIN DPPD"/>
    <property type="match status" value="1"/>
</dbReference>
<evidence type="ECO:0000256" key="7">
    <source>
        <dbReference type="ARBA" id="ARBA00023136"/>
    </source>
</evidence>
<name>A0ABV3GGR5_MICGL</name>
<dbReference type="InterPro" id="IPR027417">
    <property type="entry name" value="P-loop_NTPase"/>
</dbReference>
<proteinExistence type="inferred from homology"/>
<keyword evidence="6 9" id="KW-0067">ATP-binding</keyword>
<keyword evidence="5" id="KW-0547">Nucleotide-binding</keyword>
<evidence type="ECO:0000313" key="10">
    <source>
        <dbReference type="Proteomes" id="UP001551675"/>
    </source>
</evidence>
<keyword evidence="4" id="KW-1003">Cell membrane</keyword>
<dbReference type="PROSITE" id="PS50893">
    <property type="entry name" value="ABC_TRANSPORTER_2"/>
    <property type="match status" value="1"/>
</dbReference>
<sequence length="339" mass="36541">MNDRQATGSPVTDPPPADLLTVSDLHVDYAGRPAVRGVSLSLRRGEILGLVGESGSGKSTLCSAITGVLPAGARVRAAGLRFDGRELTELPPEDMRRIRASRIGVVPQRPMTSLSPSTPVLRQMRWYHDGHDLADLLAQVGLRAVLDRPRDHPHRFSGGQLQRLLIVLAALARQPDLLIADEPTTTLDATVQAQVLRLLLDLRDRLGPAILYVTHDLAVVAQICDRVGVMYAGRLVESGPVSQIFTAPRHPYTRALLAALPARTERGRRLGAMPGHTVAEVTLSRERGARAGSAGCAFAPRCPVVLARCHEEEPTPITMGTDVVRCHRAGETPEAEEDA</sequence>
<dbReference type="SMART" id="SM00382">
    <property type="entry name" value="AAA"/>
    <property type="match status" value="1"/>
</dbReference>
<dbReference type="GO" id="GO:0005524">
    <property type="term" value="F:ATP binding"/>
    <property type="evidence" value="ECO:0007669"/>
    <property type="project" value="UniProtKB-KW"/>
</dbReference>
<keyword evidence="7" id="KW-0472">Membrane</keyword>
<evidence type="ECO:0000256" key="3">
    <source>
        <dbReference type="ARBA" id="ARBA00022448"/>
    </source>
</evidence>
<feature type="domain" description="ABC transporter" evidence="8">
    <location>
        <begin position="20"/>
        <end position="257"/>
    </location>
</feature>
<dbReference type="EMBL" id="JBFALK010000010">
    <property type="protein sequence ID" value="MEV0970824.1"/>
    <property type="molecule type" value="Genomic_DNA"/>
</dbReference>
<evidence type="ECO:0000256" key="5">
    <source>
        <dbReference type="ARBA" id="ARBA00022741"/>
    </source>
</evidence>
<gene>
    <name evidence="9" type="ORF">AB0I59_19500</name>
</gene>
<dbReference type="RefSeq" id="WP_061258073.1">
    <property type="nucleotide sequence ID" value="NZ_JBFALK010000010.1"/>
</dbReference>
<dbReference type="Pfam" id="PF08352">
    <property type="entry name" value="oligo_HPY"/>
    <property type="match status" value="1"/>
</dbReference>
<comment type="caution">
    <text evidence="9">The sequence shown here is derived from an EMBL/GenBank/DDBJ whole genome shotgun (WGS) entry which is preliminary data.</text>
</comment>
<evidence type="ECO:0000256" key="1">
    <source>
        <dbReference type="ARBA" id="ARBA00004202"/>
    </source>
</evidence>
<dbReference type="PANTHER" id="PTHR43297">
    <property type="entry name" value="OLIGOPEPTIDE TRANSPORT ATP-BINDING PROTEIN APPD"/>
    <property type="match status" value="1"/>
</dbReference>
<dbReference type="SUPFAM" id="SSF52540">
    <property type="entry name" value="P-loop containing nucleoside triphosphate hydrolases"/>
    <property type="match status" value="1"/>
</dbReference>
<dbReference type="InterPro" id="IPR050388">
    <property type="entry name" value="ABC_Ni/Peptide_Import"/>
</dbReference>
<dbReference type="InterPro" id="IPR003439">
    <property type="entry name" value="ABC_transporter-like_ATP-bd"/>
</dbReference>
<evidence type="ECO:0000256" key="4">
    <source>
        <dbReference type="ARBA" id="ARBA00022475"/>
    </source>
</evidence>
<accession>A0ABV3GGR5</accession>
<dbReference type="NCBIfam" id="TIGR01727">
    <property type="entry name" value="oligo_HPY"/>
    <property type="match status" value="1"/>
</dbReference>
<reference evidence="9 10" key="1">
    <citation type="submission" date="2024-06" db="EMBL/GenBank/DDBJ databases">
        <title>The Natural Products Discovery Center: Release of the First 8490 Sequenced Strains for Exploring Actinobacteria Biosynthetic Diversity.</title>
        <authorList>
            <person name="Kalkreuter E."/>
            <person name="Kautsar S.A."/>
            <person name="Yang D."/>
            <person name="Bader C.D."/>
            <person name="Teijaro C.N."/>
            <person name="Fluegel L."/>
            <person name="Davis C.M."/>
            <person name="Simpson J.R."/>
            <person name="Lauterbach L."/>
            <person name="Steele A.D."/>
            <person name="Gui C."/>
            <person name="Meng S."/>
            <person name="Li G."/>
            <person name="Viehrig K."/>
            <person name="Ye F."/>
            <person name="Su P."/>
            <person name="Kiefer A.F."/>
            <person name="Nichols A."/>
            <person name="Cepeda A.J."/>
            <person name="Yan W."/>
            <person name="Fan B."/>
            <person name="Jiang Y."/>
            <person name="Adhikari A."/>
            <person name="Zheng C.-J."/>
            <person name="Schuster L."/>
            <person name="Cowan T.M."/>
            <person name="Smanski M.J."/>
            <person name="Chevrette M.G."/>
            <person name="De Carvalho L.P.S."/>
            <person name="Shen B."/>
        </authorList>
    </citation>
    <scope>NUCLEOTIDE SEQUENCE [LARGE SCALE GENOMIC DNA]</scope>
    <source>
        <strain evidence="9 10">NPDC050100</strain>
    </source>
</reference>
<dbReference type="InterPro" id="IPR013563">
    <property type="entry name" value="Oligopep_ABC_C"/>
</dbReference>
<protein>
    <submittedName>
        <fullName evidence="9">ABC transporter ATP-binding protein</fullName>
    </submittedName>
</protein>
<evidence type="ECO:0000256" key="2">
    <source>
        <dbReference type="ARBA" id="ARBA00005417"/>
    </source>
</evidence>
<organism evidence="9 10">
    <name type="scientific">Microtetraspora glauca</name>
    <dbReference type="NCBI Taxonomy" id="1996"/>
    <lineage>
        <taxon>Bacteria</taxon>
        <taxon>Bacillati</taxon>
        <taxon>Actinomycetota</taxon>
        <taxon>Actinomycetes</taxon>
        <taxon>Streptosporangiales</taxon>
        <taxon>Streptosporangiaceae</taxon>
        <taxon>Microtetraspora</taxon>
    </lineage>
</organism>
<keyword evidence="3" id="KW-0813">Transport</keyword>
<evidence type="ECO:0000256" key="6">
    <source>
        <dbReference type="ARBA" id="ARBA00022840"/>
    </source>
</evidence>
<dbReference type="InterPro" id="IPR017871">
    <property type="entry name" value="ABC_transporter-like_CS"/>
</dbReference>
<dbReference type="InterPro" id="IPR003593">
    <property type="entry name" value="AAA+_ATPase"/>
</dbReference>
<comment type="subcellular location">
    <subcellularLocation>
        <location evidence="1">Cell membrane</location>
        <topology evidence="1">Peripheral membrane protein</topology>
    </subcellularLocation>
</comment>
<keyword evidence="10" id="KW-1185">Reference proteome</keyword>
<dbReference type="PROSITE" id="PS00211">
    <property type="entry name" value="ABC_TRANSPORTER_1"/>
    <property type="match status" value="1"/>
</dbReference>
<dbReference type="Proteomes" id="UP001551675">
    <property type="component" value="Unassembled WGS sequence"/>
</dbReference>
<dbReference type="Pfam" id="PF00005">
    <property type="entry name" value="ABC_tran"/>
    <property type="match status" value="1"/>
</dbReference>
<comment type="similarity">
    <text evidence="2">Belongs to the ABC transporter superfamily.</text>
</comment>
<evidence type="ECO:0000313" key="9">
    <source>
        <dbReference type="EMBL" id="MEV0970824.1"/>
    </source>
</evidence>